<dbReference type="InterPro" id="IPR016024">
    <property type="entry name" value="ARM-type_fold"/>
</dbReference>
<dbReference type="GO" id="GO:0043005">
    <property type="term" value="C:neuron projection"/>
    <property type="evidence" value="ECO:0007669"/>
    <property type="project" value="TreeGrafter"/>
</dbReference>
<organism evidence="1 2">
    <name type="scientific">Zoarces viviparus</name>
    <name type="common">Viviparous eelpout</name>
    <name type="synonym">Blennius viviparus</name>
    <dbReference type="NCBI Taxonomy" id="48416"/>
    <lineage>
        <taxon>Eukaryota</taxon>
        <taxon>Metazoa</taxon>
        <taxon>Chordata</taxon>
        <taxon>Craniata</taxon>
        <taxon>Vertebrata</taxon>
        <taxon>Euteleostomi</taxon>
        <taxon>Actinopterygii</taxon>
        <taxon>Neopterygii</taxon>
        <taxon>Teleostei</taxon>
        <taxon>Neoteleostei</taxon>
        <taxon>Acanthomorphata</taxon>
        <taxon>Eupercaria</taxon>
        <taxon>Perciformes</taxon>
        <taxon>Cottioidei</taxon>
        <taxon>Zoarcales</taxon>
        <taxon>Zoarcidae</taxon>
        <taxon>Zoarcinae</taxon>
        <taxon>Zoarces</taxon>
    </lineage>
</organism>
<name>A0AAW1FI38_ZOAVI</name>
<dbReference type="GO" id="GO:0031982">
    <property type="term" value="C:vesicle"/>
    <property type="evidence" value="ECO:0007669"/>
    <property type="project" value="TreeGrafter"/>
</dbReference>
<dbReference type="Gene3D" id="1.25.10.10">
    <property type="entry name" value="Leucine-rich Repeat Variant"/>
    <property type="match status" value="1"/>
</dbReference>
<dbReference type="GO" id="GO:0051879">
    <property type="term" value="F:Hsp90 protein binding"/>
    <property type="evidence" value="ECO:0007669"/>
    <property type="project" value="TreeGrafter"/>
</dbReference>
<evidence type="ECO:0000313" key="1">
    <source>
        <dbReference type="EMBL" id="KAK9533805.1"/>
    </source>
</evidence>
<proteinExistence type="predicted"/>
<protein>
    <submittedName>
        <fullName evidence="1">Uncharacterized protein</fullName>
    </submittedName>
</protein>
<dbReference type="SUPFAM" id="SSF48371">
    <property type="entry name" value="ARM repeat"/>
    <property type="match status" value="1"/>
</dbReference>
<dbReference type="Proteomes" id="UP001488805">
    <property type="component" value="Unassembled WGS sequence"/>
</dbReference>
<dbReference type="GO" id="GO:0005829">
    <property type="term" value="C:cytosol"/>
    <property type="evidence" value="ECO:0007669"/>
    <property type="project" value="TreeGrafter"/>
</dbReference>
<accession>A0AAW1FI38</accession>
<dbReference type="InterPro" id="IPR011989">
    <property type="entry name" value="ARM-like"/>
</dbReference>
<reference evidence="1 2" key="1">
    <citation type="journal article" date="2024" name="Genome Biol. Evol.">
        <title>Chromosome-level genome assembly of the viviparous eelpout Zoarces viviparus.</title>
        <authorList>
            <person name="Fuhrmann N."/>
            <person name="Brasseur M.V."/>
            <person name="Bakowski C.E."/>
            <person name="Podsiadlowski L."/>
            <person name="Prost S."/>
            <person name="Krehenwinkel H."/>
            <person name="Mayer C."/>
        </authorList>
    </citation>
    <scope>NUCLEOTIDE SEQUENCE [LARGE SCALE GENOMIC DNA]</scope>
    <source>
        <strain evidence="1">NO-MEL_2022_Ind0_liver</strain>
    </source>
</reference>
<dbReference type="Pfam" id="PF10274">
    <property type="entry name" value="ParcG"/>
    <property type="match status" value="1"/>
</dbReference>
<gene>
    <name evidence="1" type="ORF">VZT92_008900</name>
</gene>
<sequence length="222" mass="25471">MSRKKEAKKTQGFSLKPALKVEGPPSAGVFQPRPLDPTNFRKMYDRGDFPMQMDYNSRGRQIFWKVEFEKLDYNYYLPLFFDGLTETDHPYKFLACQGVHELLDNGGPKILPVIPQLIMPIRKALNTKNHQVMCIMLKVLKHLVVSGDNVGEALVPYFRQILPIFRIFKEKNNIGDGEYGEGGENIGQLIGETLELFECHGGRDAFLKIKYMVPTYQSCMTK</sequence>
<dbReference type="GO" id="GO:0030544">
    <property type="term" value="F:Hsp70 protein binding"/>
    <property type="evidence" value="ECO:0007669"/>
    <property type="project" value="TreeGrafter"/>
</dbReference>
<dbReference type="InterPro" id="IPR019399">
    <property type="entry name" value="Parkin_co-regulated_protein"/>
</dbReference>
<dbReference type="PANTHER" id="PTHR21207:SF2">
    <property type="entry name" value="PARKIN COREGULATED GENE PROTEIN"/>
    <property type="match status" value="1"/>
</dbReference>
<keyword evidence="2" id="KW-1185">Reference proteome</keyword>
<dbReference type="EMBL" id="JBCEZU010000067">
    <property type="protein sequence ID" value="KAK9533805.1"/>
    <property type="molecule type" value="Genomic_DNA"/>
</dbReference>
<dbReference type="PANTHER" id="PTHR21207">
    <property type="entry name" value="PARKIN COREGULATED GENE PROTEIN PARK2 COREGULATED"/>
    <property type="match status" value="1"/>
</dbReference>
<dbReference type="AlphaFoldDB" id="A0AAW1FI38"/>
<evidence type="ECO:0000313" key="2">
    <source>
        <dbReference type="Proteomes" id="UP001488805"/>
    </source>
</evidence>
<comment type="caution">
    <text evidence="1">The sequence shown here is derived from an EMBL/GenBank/DDBJ whole genome shotgun (WGS) entry which is preliminary data.</text>
</comment>